<evidence type="ECO:0000256" key="4">
    <source>
        <dbReference type="ARBA" id="ARBA00022692"/>
    </source>
</evidence>
<feature type="binding site" evidence="15">
    <location>
        <position position="502"/>
    </location>
    <ligand>
        <name>L-glutamate</name>
        <dbReference type="ChEBI" id="CHEBI:29985"/>
    </ligand>
</feature>
<dbReference type="SUPFAM" id="SSF53822">
    <property type="entry name" value="Periplasmic binding protein-like I"/>
    <property type="match status" value="1"/>
</dbReference>
<dbReference type="EMBL" id="JAPTSV010000001">
    <property type="protein sequence ID" value="KAJ1532306.1"/>
    <property type="molecule type" value="Genomic_DNA"/>
</dbReference>
<feature type="transmembrane region" description="Helical" evidence="19">
    <location>
        <begin position="547"/>
        <end position="566"/>
    </location>
</feature>
<evidence type="ECO:0000259" key="21">
    <source>
        <dbReference type="SMART" id="SM00079"/>
    </source>
</evidence>
<dbReference type="SMART" id="SM00079">
    <property type="entry name" value="PBPe"/>
    <property type="match status" value="1"/>
</dbReference>
<dbReference type="InterPro" id="IPR015683">
    <property type="entry name" value="Ionotropic_Glu_rcpt"/>
</dbReference>
<keyword evidence="2" id="KW-0813">Transport</keyword>
<evidence type="ECO:0000256" key="8">
    <source>
        <dbReference type="ARBA" id="ARBA00023136"/>
    </source>
</evidence>
<evidence type="ECO:0000256" key="3">
    <source>
        <dbReference type="ARBA" id="ARBA00022475"/>
    </source>
</evidence>
<dbReference type="AlphaFoldDB" id="A0AAV7Y703"/>
<dbReference type="PRINTS" id="PR00177">
    <property type="entry name" value="NMDARECEPTOR"/>
</dbReference>
<feature type="disulfide bond" evidence="17">
    <location>
        <begin position="730"/>
        <end position="788"/>
    </location>
</feature>
<keyword evidence="12" id="KW-1071">Ligand-gated ion channel</keyword>
<evidence type="ECO:0000256" key="18">
    <source>
        <dbReference type="SAM" id="MobiDB-lite"/>
    </source>
</evidence>
<dbReference type="SUPFAM" id="SSF53850">
    <property type="entry name" value="Periplasmic binding protein-like II"/>
    <property type="match status" value="1"/>
</dbReference>
<dbReference type="Pfam" id="PF10613">
    <property type="entry name" value="Lig_chan-Glu_bd"/>
    <property type="match status" value="1"/>
</dbReference>
<keyword evidence="24" id="KW-1185">Reference proteome</keyword>
<feature type="domain" description="Ionotropic glutamate receptor L-glutamate and glycine-binding" evidence="22">
    <location>
        <begin position="426"/>
        <end position="491"/>
    </location>
</feature>
<dbReference type="InterPro" id="IPR019594">
    <property type="entry name" value="Glu/Gly-bd"/>
</dbReference>
<dbReference type="Gene3D" id="3.40.50.2300">
    <property type="match status" value="2"/>
</dbReference>
<evidence type="ECO:0000313" key="24">
    <source>
        <dbReference type="Proteomes" id="UP001075354"/>
    </source>
</evidence>
<feature type="binding site" evidence="15">
    <location>
        <position position="673"/>
    </location>
    <ligand>
        <name>L-glutamate</name>
        <dbReference type="ChEBI" id="CHEBI:29985"/>
    </ligand>
</feature>
<dbReference type="PANTHER" id="PTHR18966">
    <property type="entry name" value="IONOTROPIC GLUTAMATE RECEPTOR"/>
    <property type="match status" value="1"/>
</dbReference>
<dbReference type="SMART" id="SM00918">
    <property type="entry name" value="Lig_chan-Glu_bd"/>
    <property type="match status" value="1"/>
</dbReference>
<dbReference type="GO" id="GO:0015276">
    <property type="term" value="F:ligand-gated monoatomic ion channel activity"/>
    <property type="evidence" value="ECO:0007669"/>
    <property type="project" value="InterPro"/>
</dbReference>
<keyword evidence="9" id="KW-0675">Receptor</keyword>
<keyword evidence="20" id="KW-0732">Signal</keyword>
<keyword evidence="7" id="KW-0406">Ion transport</keyword>
<feature type="binding site" evidence="15">
    <location>
        <position position="507"/>
    </location>
    <ligand>
        <name>L-glutamate</name>
        <dbReference type="ChEBI" id="CHEBI:29985"/>
    </ligand>
</feature>
<dbReference type="FunFam" id="3.40.190.10:FF:000178">
    <property type="entry name" value="Glutamate receptor subunit"/>
    <property type="match status" value="1"/>
</dbReference>
<name>A0AAV7Y703_9NEOP</name>
<feature type="site" description="Interaction with the cone snail toxin Con-ikot-ikot" evidence="16">
    <location>
        <position position="679"/>
    </location>
</feature>
<feature type="transmembrane region" description="Helical" evidence="19">
    <location>
        <begin position="808"/>
        <end position="830"/>
    </location>
</feature>
<evidence type="ECO:0000256" key="11">
    <source>
        <dbReference type="ARBA" id="ARBA00023257"/>
    </source>
</evidence>
<evidence type="ECO:0000256" key="14">
    <source>
        <dbReference type="ARBA" id="ARBA00034104"/>
    </source>
</evidence>
<accession>A0AAV7Y703</accession>
<evidence type="ECO:0000256" key="16">
    <source>
        <dbReference type="PIRSR" id="PIRSR601508-2"/>
    </source>
</evidence>
<evidence type="ECO:0000256" key="6">
    <source>
        <dbReference type="ARBA" id="ARBA00023018"/>
    </source>
</evidence>
<evidence type="ECO:0000256" key="13">
    <source>
        <dbReference type="ARBA" id="ARBA00023303"/>
    </source>
</evidence>
<feature type="domain" description="Ionotropic glutamate receptor C-terminal" evidence="21">
    <location>
        <begin position="416"/>
        <end position="781"/>
    </location>
</feature>
<evidence type="ECO:0000256" key="10">
    <source>
        <dbReference type="ARBA" id="ARBA00023180"/>
    </source>
</evidence>
<keyword evidence="6" id="KW-0770">Synapse</keyword>
<dbReference type="GO" id="GO:0038023">
    <property type="term" value="F:signaling receptor activity"/>
    <property type="evidence" value="ECO:0007669"/>
    <property type="project" value="InterPro"/>
</dbReference>
<feature type="region of interest" description="Disordered" evidence="18">
    <location>
        <begin position="890"/>
        <end position="916"/>
    </location>
</feature>
<evidence type="ECO:0000256" key="7">
    <source>
        <dbReference type="ARBA" id="ARBA00023065"/>
    </source>
</evidence>
<keyword evidence="10" id="KW-0325">Glycoprotein</keyword>
<dbReference type="CDD" id="cd06382">
    <property type="entry name" value="PBP1_iGluR_Kainate"/>
    <property type="match status" value="1"/>
</dbReference>
<dbReference type="InterPro" id="IPR001320">
    <property type="entry name" value="Iontro_rcpt_C"/>
</dbReference>
<reference evidence="23" key="1">
    <citation type="submission" date="2022-12" db="EMBL/GenBank/DDBJ databases">
        <title>Chromosome-level genome assembly of the bean flower thrips Megalurothrips usitatus.</title>
        <authorList>
            <person name="Ma L."/>
            <person name="Liu Q."/>
            <person name="Li H."/>
            <person name="Cai W."/>
        </authorList>
    </citation>
    <scope>NUCLEOTIDE SEQUENCE</scope>
    <source>
        <strain evidence="23">Cailab_2022a</strain>
    </source>
</reference>
<gene>
    <name evidence="23" type="ORF">ONE63_000914</name>
</gene>
<evidence type="ECO:0000256" key="1">
    <source>
        <dbReference type="ARBA" id="ARBA00008685"/>
    </source>
</evidence>
<feature type="binding site" evidence="15">
    <location>
        <position position="674"/>
    </location>
    <ligand>
        <name>L-glutamate</name>
        <dbReference type="ChEBI" id="CHEBI:29985"/>
    </ligand>
</feature>
<keyword evidence="11" id="KW-0628">Postsynaptic cell membrane</keyword>
<dbReference type="Pfam" id="PF00060">
    <property type="entry name" value="Lig_chan"/>
    <property type="match status" value="1"/>
</dbReference>
<comment type="caution">
    <text evidence="23">The sequence shown here is derived from an EMBL/GenBank/DDBJ whole genome shotgun (WGS) entry which is preliminary data.</text>
</comment>
<feature type="site" description="Crucial to convey clamshell closure to channel opening" evidence="16">
    <location>
        <position position="652"/>
    </location>
</feature>
<dbReference type="InterPro" id="IPR001828">
    <property type="entry name" value="ANF_lig-bd_rcpt"/>
</dbReference>
<dbReference type="InterPro" id="IPR001508">
    <property type="entry name" value="Iono_Glu_rcpt_met"/>
</dbReference>
<organism evidence="23 24">
    <name type="scientific">Megalurothrips usitatus</name>
    <name type="common">bean blossom thrips</name>
    <dbReference type="NCBI Taxonomy" id="439358"/>
    <lineage>
        <taxon>Eukaryota</taxon>
        <taxon>Metazoa</taxon>
        <taxon>Ecdysozoa</taxon>
        <taxon>Arthropoda</taxon>
        <taxon>Hexapoda</taxon>
        <taxon>Insecta</taxon>
        <taxon>Pterygota</taxon>
        <taxon>Neoptera</taxon>
        <taxon>Paraneoptera</taxon>
        <taxon>Thysanoptera</taxon>
        <taxon>Terebrantia</taxon>
        <taxon>Thripoidea</taxon>
        <taxon>Thripidae</taxon>
        <taxon>Megalurothrips</taxon>
    </lineage>
</organism>
<evidence type="ECO:0000256" key="19">
    <source>
        <dbReference type="SAM" id="Phobius"/>
    </source>
</evidence>
<keyword evidence="4 19" id="KW-0812">Transmembrane</keyword>
<feature type="signal peptide" evidence="20">
    <location>
        <begin position="1"/>
        <end position="21"/>
    </location>
</feature>
<keyword evidence="3" id="KW-1003">Cell membrane</keyword>
<comment type="similarity">
    <text evidence="1">Belongs to the glutamate-gated ion channel (TC 1.A.10.1) family.</text>
</comment>
<feature type="binding site" evidence="15">
    <location>
        <position position="718"/>
    </location>
    <ligand>
        <name>L-glutamate</name>
        <dbReference type="ChEBI" id="CHEBI:29985"/>
    </ligand>
</feature>
<feature type="chain" id="PRO_5043944749" description="Glutamate receptor ionotropic, kainate 2-like" evidence="20">
    <location>
        <begin position="22"/>
        <end position="916"/>
    </location>
</feature>
<feature type="compositionally biased region" description="Polar residues" evidence="18">
    <location>
        <begin position="898"/>
        <end position="909"/>
    </location>
</feature>
<dbReference type="InterPro" id="IPR028082">
    <property type="entry name" value="Peripla_BP_I"/>
</dbReference>
<feature type="site" description="Interaction with the cone snail toxin Con-ikot-ikot" evidence="16">
    <location>
        <position position="764"/>
    </location>
</feature>
<dbReference type="FunFam" id="1.10.287.70:FF:000010">
    <property type="entry name" value="Putative glutamate receptor ionotropic kainate 1"/>
    <property type="match status" value="1"/>
</dbReference>
<evidence type="ECO:0000256" key="5">
    <source>
        <dbReference type="ARBA" id="ARBA00022989"/>
    </source>
</evidence>
<dbReference type="Gene3D" id="1.10.287.70">
    <property type="match status" value="1"/>
</dbReference>
<evidence type="ECO:0000259" key="22">
    <source>
        <dbReference type="SMART" id="SM00918"/>
    </source>
</evidence>
<keyword evidence="17" id="KW-1015">Disulfide bond</keyword>
<dbReference type="GO" id="GO:0045211">
    <property type="term" value="C:postsynaptic membrane"/>
    <property type="evidence" value="ECO:0007669"/>
    <property type="project" value="UniProtKB-SubCell"/>
</dbReference>
<evidence type="ECO:0000256" key="20">
    <source>
        <dbReference type="SAM" id="SignalP"/>
    </source>
</evidence>
<evidence type="ECO:0000256" key="2">
    <source>
        <dbReference type="ARBA" id="ARBA00022448"/>
    </source>
</evidence>
<evidence type="ECO:0000313" key="23">
    <source>
        <dbReference type="EMBL" id="KAJ1532306.1"/>
    </source>
</evidence>
<comment type="subcellular location">
    <subcellularLocation>
        <location evidence="14">Postsynaptic cell membrane</location>
        <topology evidence="14">Multi-pass membrane protein</topology>
    </subcellularLocation>
</comment>
<feature type="transmembrane region" description="Helical" evidence="19">
    <location>
        <begin position="624"/>
        <end position="646"/>
    </location>
</feature>
<proteinExistence type="inferred from homology"/>
<protein>
    <recommendedName>
        <fullName evidence="25">Glutamate receptor ionotropic, kainate 2-like</fullName>
    </recommendedName>
</protein>
<sequence>MDLFVFLIFAACLMSAPFSSGLPSDVTIGLLFESNEEDIKDAFGRAVTHVNTDEILPNVKLIASEQQVPQYDSFHTARTVCDLMSNGVSGIFGPSSAVTSSHVQAVCDTMEIPHIQTLFNPYLTRATCSISLYPHHSTFSNILLRLVDAYEWKDFMILYEDEDGLVRVSELLEKYDPRGYTVTVRQLPDEDMKPIFRQILLDKVSNIIIDCSIEKLQEALRQAQQIGALGKDFNYIVTNLDFHTLDLEPYRYSGTNMTGLRLVRPDSPLVQAAVEQMTSAAAVEASSATDGATFDLTSSNLRWDAVHLFARALARLDESRDIDLPRLQCEEQKGWEHGLSLINFMKTTELDGLTGTIRFDNQGFRTDYSLDIVELSPDDEQTMTIGNVDINTFNLSRIERAKEEMKKDLEAVRNKTFRVMIAISEPYNMLMDSATKLSGNDRYEGFCIDLIKELASMLGFNYTFIQQPDNKYGSCNQTTEICDGMLGKVQNNEADLAITDLTITFDRATGVDFTKPFMNLGIALLHTVPSKLKPSLFSFLDPFSGEVWIYLLGAYVVVSVELYIMARITPAEWTNPYPCIEEPEELENQFSMLNAFWFTIGALMQQGSEIAPIAPSTRMVAGMWWFFTLIMVSSYTANLAAFLTVVPTQEIISDPKQLVDQTRVKYGAKLGGSTMNFFKESTDPIFSKMAERMESLKENADGLKRVVESEGEFAFFMESSSIEYQAQRVCDVRKVGQNLDEKGYGIAMRKNAEYLSALSAAVVKLQESGKLSELRTRWWEQRKGGGKCTGAGDEEGGSDDLGLENVGGVFLVLGVGVGIAVIVAFGELLWDLAMRARDGEISFREELWEEIKFIIRCKGSTKTVKKPKSEDEQLEDALKDFQPLSPYAVDFGEENGDNGATENTPNNVGNHKEALY</sequence>
<evidence type="ECO:0000256" key="9">
    <source>
        <dbReference type="ARBA" id="ARBA00023170"/>
    </source>
</evidence>
<keyword evidence="8 19" id="KW-0472">Membrane</keyword>
<keyword evidence="13" id="KW-0407">Ion channel</keyword>
<dbReference type="Pfam" id="PF01094">
    <property type="entry name" value="ANF_receptor"/>
    <property type="match status" value="1"/>
</dbReference>
<dbReference type="Proteomes" id="UP001075354">
    <property type="component" value="Chromosome 1"/>
</dbReference>
<dbReference type="Gene3D" id="3.40.190.10">
    <property type="entry name" value="Periplasmic binding protein-like II"/>
    <property type="match status" value="1"/>
</dbReference>
<evidence type="ECO:0000256" key="12">
    <source>
        <dbReference type="ARBA" id="ARBA00023286"/>
    </source>
</evidence>
<evidence type="ECO:0000256" key="15">
    <source>
        <dbReference type="PIRSR" id="PIRSR601508-1"/>
    </source>
</evidence>
<keyword evidence="5 19" id="KW-1133">Transmembrane helix</keyword>
<evidence type="ECO:0008006" key="25">
    <source>
        <dbReference type="Google" id="ProtNLM"/>
    </source>
</evidence>
<evidence type="ECO:0000256" key="17">
    <source>
        <dbReference type="PIRSR" id="PIRSR601508-3"/>
    </source>
</evidence>